<evidence type="ECO:0000313" key="8">
    <source>
        <dbReference type="EMBL" id="TYK29786.1"/>
    </source>
</evidence>
<evidence type="ECO:0000256" key="6">
    <source>
        <dbReference type="SAM" id="MobiDB-lite"/>
    </source>
</evidence>
<dbReference type="GO" id="GO:0043565">
    <property type="term" value="F:sequence-specific DNA binding"/>
    <property type="evidence" value="ECO:0007669"/>
    <property type="project" value="InterPro"/>
</dbReference>
<dbReference type="InterPro" id="IPR018872">
    <property type="entry name" value="Zn-cluster-dom"/>
</dbReference>
<dbReference type="InterPro" id="IPR003657">
    <property type="entry name" value="WRKY_dom"/>
</dbReference>
<accession>A0A5D3E1I0</accession>
<name>A0A5D3E1I0_CUCMM</name>
<feature type="region of interest" description="Disordered" evidence="6">
    <location>
        <begin position="81"/>
        <end position="108"/>
    </location>
</feature>
<dbReference type="Proteomes" id="UP000321947">
    <property type="component" value="Unassembled WGS sequence"/>
</dbReference>
<protein>
    <submittedName>
        <fullName evidence="8">Putative WRKY transcription factor 11</fullName>
    </submittedName>
</protein>
<gene>
    <name evidence="8" type="ORF">E5676_scaffold59723G00010</name>
</gene>
<evidence type="ECO:0000259" key="7">
    <source>
        <dbReference type="PROSITE" id="PS50811"/>
    </source>
</evidence>
<dbReference type="SMR" id="A0A5D3E1I0"/>
<dbReference type="InterPro" id="IPR036576">
    <property type="entry name" value="WRKY_dom_sf"/>
</dbReference>
<evidence type="ECO:0000256" key="2">
    <source>
        <dbReference type="ARBA" id="ARBA00023015"/>
    </source>
</evidence>
<dbReference type="AlphaFoldDB" id="A0A5D3E1I0"/>
<dbReference type="GO" id="GO:0005516">
    <property type="term" value="F:calmodulin binding"/>
    <property type="evidence" value="ECO:0007669"/>
    <property type="project" value="UniProtKB-ARBA"/>
</dbReference>
<dbReference type="Pfam" id="PF03106">
    <property type="entry name" value="WRKY"/>
    <property type="match status" value="1"/>
</dbReference>
<dbReference type="PANTHER" id="PTHR31282">
    <property type="entry name" value="WRKY TRANSCRIPTION FACTOR 21-RELATED"/>
    <property type="match status" value="1"/>
</dbReference>
<organism evidence="8 9">
    <name type="scientific">Cucumis melo var. makuwa</name>
    <name type="common">Oriental melon</name>
    <dbReference type="NCBI Taxonomy" id="1194695"/>
    <lineage>
        <taxon>Eukaryota</taxon>
        <taxon>Viridiplantae</taxon>
        <taxon>Streptophyta</taxon>
        <taxon>Embryophyta</taxon>
        <taxon>Tracheophyta</taxon>
        <taxon>Spermatophyta</taxon>
        <taxon>Magnoliopsida</taxon>
        <taxon>eudicotyledons</taxon>
        <taxon>Gunneridae</taxon>
        <taxon>Pentapetalae</taxon>
        <taxon>rosids</taxon>
        <taxon>fabids</taxon>
        <taxon>Cucurbitales</taxon>
        <taxon>Cucurbitaceae</taxon>
        <taxon>Benincaseae</taxon>
        <taxon>Cucumis</taxon>
    </lineage>
</organism>
<feature type="domain" description="WRKY" evidence="7">
    <location>
        <begin position="205"/>
        <end position="271"/>
    </location>
</feature>
<evidence type="ECO:0000313" key="9">
    <source>
        <dbReference type="Proteomes" id="UP000321947"/>
    </source>
</evidence>
<dbReference type="Gene3D" id="2.20.25.80">
    <property type="entry name" value="WRKY domain"/>
    <property type="match status" value="1"/>
</dbReference>
<keyword evidence="5" id="KW-0539">Nucleus</keyword>
<dbReference type="GO" id="GO:0005634">
    <property type="term" value="C:nucleus"/>
    <property type="evidence" value="ECO:0007669"/>
    <property type="project" value="UniProtKB-SubCell"/>
</dbReference>
<proteinExistence type="predicted"/>
<dbReference type="EMBL" id="SSTD01001252">
    <property type="protein sequence ID" value="TYK29786.1"/>
    <property type="molecule type" value="Genomic_DNA"/>
</dbReference>
<sequence>MAVDLAAFPTIFDDQTAIEEAATAGLQSMNHLIHLLSKQQQQQQYHSESPNNIDLNSSLLTDFTVSKFKRLISLLNRTGHARFRRGPSDSPNPVLNSLDPPQKTHFSKLNFSPVSKIPESRDSTTTSSFVSTVTGDGSVSNGKLDLSVYTTPPANGGKPPLAMKRKCNDVSGFGCKVPNSKLCHCAKRRKSGMKKTVKVPAISSKIADIPSDEYSWRKYGQKPIKGSPYPRGYYRCSTMKGCPARKKVERARDDPTMLLVTYEGDHRHPHPMVADASVGVVSQKS</sequence>
<comment type="subcellular location">
    <subcellularLocation>
        <location evidence="1">Nucleus</location>
    </subcellularLocation>
</comment>
<comment type="caution">
    <text evidence="8">The sequence shown here is derived from an EMBL/GenBank/DDBJ whole genome shotgun (WGS) entry which is preliminary data.</text>
</comment>
<keyword evidence="4" id="KW-0804">Transcription</keyword>
<evidence type="ECO:0000256" key="5">
    <source>
        <dbReference type="ARBA" id="ARBA00023242"/>
    </source>
</evidence>
<dbReference type="GO" id="GO:0003700">
    <property type="term" value="F:DNA-binding transcription factor activity"/>
    <property type="evidence" value="ECO:0007669"/>
    <property type="project" value="InterPro"/>
</dbReference>
<evidence type="ECO:0000256" key="3">
    <source>
        <dbReference type="ARBA" id="ARBA00023125"/>
    </source>
</evidence>
<dbReference type="FunFam" id="2.20.25.80:FF:000004">
    <property type="entry name" value="WRKY transcription factor 65"/>
    <property type="match status" value="1"/>
</dbReference>
<dbReference type="InterPro" id="IPR044810">
    <property type="entry name" value="WRKY_plant"/>
</dbReference>
<reference evidence="8 9" key="1">
    <citation type="submission" date="2019-08" db="EMBL/GenBank/DDBJ databases">
        <title>Draft genome sequences of two oriental melons (Cucumis melo L. var makuwa).</title>
        <authorList>
            <person name="Kwon S.-Y."/>
        </authorList>
    </citation>
    <scope>NUCLEOTIDE SEQUENCE [LARGE SCALE GENOMIC DNA]</scope>
    <source>
        <strain evidence="9">cv. Chang Bougi</strain>
        <tissue evidence="8">Leaf</tissue>
    </source>
</reference>
<evidence type="ECO:0000256" key="4">
    <source>
        <dbReference type="ARBA" id="ARBA00023163"/>
    </source>
</evidence>
<keyword evidence="2" id="KW-0805">Transcription regulation</keyword>
<dbReference type="PROSITE" id="PS50811">
    <property type="entry name" value="WRKY"/>
    <property type="match status" value="1"/>
</dbReference>
<dbReference type="SMART" id="SM00774">
    <property type="entry name" value="WRKY"/>
    <property type="match status" value="1"/>
</dbReference>
<evidence type="ECO:0000256" key="1">
    <source>
        <dbReference type="ARBA" id="ARBA00004123"/>
    </source>
</evidence>
<keyword evidence="3" id="KW-0238">DNA-binding</keyword>
<dbReference type="SUPFAM" id="SSF118290">
    <property type="entry name" value="WRKY DNA-binding domain"/>
    <property type="match status" value="1"/>
</dbReference>
<dbReference type="Pfam" id="PF10533">
    <property type="entry name" value="Plant_zn_clust"/>
    <property type="match status" value="1"/>
</dbReference>